<accession>A0A974SFH4</accession>
<sequence length="73" mass="8052">MTTTTLRHFKGGTLEVTEVPIQKCDCDEEFVLEDAALIAGYTRMLGDRSIVGKITISLNELKGTYSVQDFLPA</sequence>
<organism evidence="1 2">
    <name type="scientific">Paenibacillus sonchi</name>
    <dbReference type="NCBI Taxonomy" id="373687"/>
    <lineage>
        <taxon>Bacteria</taxon>
        <taxon>Bacillati</taxon>
        <taxon>Bacillota</taxon>
        <taxon>Bacilli</taxon>
        <taxon>Bacillales</taxon>
        <taxon>Paenibacillaceae</taxon>
        <taxon>Paenibacillus</taxon>
        <taxon>Paenibacillus sonchi group</taxon>
    </lineage>
</organism>
<dbReference type="Proteomes" id="UP000595841">
    <property type="component" value="Plasmid unnamed1"/>
</dbReference>
<name>A0A974SFH4_9BACL</name>
<dbReference type="RefSeq" id="WP_202677764.1">
    <property type="nucleotide sequence ID" value="NZ_CP068596.1"/>
</dbReference>
<keyword evidence="2" id="KW-1185">Reference proteome</keyword>
<evidence type="ECO:0000313" key="1">
    <source>
        <dbReference type="EMBL" id="QQZ64618.1"/>
    </source>
</evidence>
<keyword evidence="1" id="KW-0614">Plasmid</keyword>
<geneLocation type="plasmid" evidence="1 2">
    <name>unnamed1</name>
</geneLocation>
<dbReference type="EMBL" id="CP068596">
    <property type="protein sequence ID" value="QQZ64618.1"/>
    <property type="molecule type" value="Genomic_DNA"/>
</dbReference>
<reference evidence="1 2" key="1">
    <citation type="submission" date="2021-01" db="EMBL/GenBank/DDBJ databases">
        <title>Whole genome sequence of Paenibacillus sonchi LMG 24727 for comparative genomics.</title>
        <authorList>
            <person name="Lee G."/>
            <person name="Kim M.-J."/>
            <person name="Lim K."/>
            <person name="Shin J.-H."/>
        </authorList>
    </citation>
    <scope>NUCLEOTIDE SEQUENCE [LARGE SCALE GENOMIC DNA]</scope>
    <source>
        <strain evidence="1 2">LMG 24727</strain>
        <plasmid evidence="1 2">unnamed1</plasmid>
    </source>
</reference>
<gene>
    <name evidence="1" type="ORF">JI735_33755</name>
</gene>
<protein>
    <submittedName>
        <fullName evidence="1">Uncharacterized protein</fullName>
    </submittedName>
</protein>
<proteinExistence type="predicted"/>
<dbReference type="AlphaFoldDB" id="A0A974SFH4"/>
<dbReference type="KEGG" id="pson:JI735_33755"/>
<evidence type="ECO:0000313" key="2">
    <source>
        <dbReference type="Proteomes" id="UP000595841"/>
    </source>
</evidence>